<proteinExistence type="predicted"/>
<organism evidence="2 3">
    <name type="scientific">Fodinibius salinus</name>
    <dbReference type="NCBI Taxonomy" id="860790"/>
    <lineage>
        <taxon>Bacteria</taxon>
        <taxon>Pseudomonadati</taxon>
        <taxon>Balneolota</taxon>
        <taxon>Balneolia</taxon>
        <taxon>Balneolales</taxon>
        <taxon>Balneolaceae</taxon>
        <taxon>Fodinibius</taxon>
    </lineage>
</organism>
<dbReference type="InterPro" id="IPR053145">
    <property type="entry name" value="AB_hydrolase_Est10"/>
</dbReference>
<dbReference type="InterPro" id="IPR022742">
    <property type="entry name" value="Hydrolase_4"/>
</dbReference>
<dbReference type="Proteomes" id="UP000324595">
    <property type="component" value="Unassembled WGS sequence"/>
</dbReference>
<comment type="caution">
    <text evidence="2">The sequence shown here is derived from an EMBL/GenBank/DDBJ whole genome shotgun (WGS) entry which is preliminary data.</text>
</comment>
<protein>
    <recommendedName>
        <fullName evidence="1">Serine aminopeptidase S33 domain-containing protein</fullName>
    </recommendedName>
</protein>
<dbReference type="AlphaFoldDB" id="A0A5D3YH09"/>
<gene>
    <name evidence="2" type="ORF">LX73_2530</name>
</gene>
<feature type="domain" description="Serine aminopeptidase S33" evidence="1">
    <location>
        <begin position="194"/>
        <end position="290"/>
    </location>
</feature>
<reference evidence="2 3" key="1">
    <citation type="submission" date="2019-07" db="EMBL/GenBank/DDBJ databases">
        <title>Genomic Encyclopedia of Archaeal and Bacterial Type Strains, Phase II (KMG-II): from individual species to whole genera.</title>
        <authorList>
            <person name="Goeker M."/>
        </authorList>
    </citation>
    <scope>NUCLEOTIDE SEQUENCE [LARGE SCALE GENOMIC DNA]</scope>
    <source>
        <strain evidence="2 3">DSM 21935</strain>
    </source>
</reference>
<dbReference type="Pfam" id="PF12146">
    <property type="entry name" value="Hydrolase_4"/>
    <property type="match status" value="1"/>
</dbReference>
<dbReference type="SUPFAM" id="SSF53474">
    <property type="entry name" value="alpha/beta-Hydrolases"/>
    <property type="match status" value="1"/>
</dbReference>
<name>A0A5D3YH09_9BACT</name>
<evidence type="ECO:0000259" key="1">
    <source>
        <dbReference type="Pfam" id="PF12146"/>
    </source>
</evidence>
<dbReference type="PANTHER" id="PTHR43265:SF1">
    <property type="entry name" value="ESTERASE ESTD"/>
    <property type="match status" value="1"/>
</dbReference>
<dbReference type="GO" id="GO:0052689">
    <property type="term" value="F:carboxylic ester hydrolase activity"/>
    <property type="evidence" value="ECO:0007669"/>
    <property type="project" value="TreeGrafter"/>
</dbReference>
<accession>A0A5D3YH09</accession>
<dbReference type="Gene3D" id="3.40.50.1820">
    <property type="entry name" value="alpha/beta hydrolase"/>
    <property type="match status" value="1"/>
</dbReference>
<dbReference type="EMBL" id="VNHY01000005">
    <property type="protein sequence ID" value="TYP91704.1"/>
    <property type="molecule type" value="Genomic_DNA"/>
</dbReference>
<dbReference type="RefSeq" id="WP_148899846.1">
    <property type="nucleotide sequence ID" value="NZ_VNHY01000005.1"/>
</dbReference>
<dbReference type="InterPro" id="IPR029058">
    <property type="entry name" value="AB_hydrolase_fold"/>
</dbReference>
<sequence>MSKAKTILSTLIVICLLPLLGSAQSLSGDWRGNINIMGQKLHIITHFQKNDSSYSGTIDIPQQGAKGLGLQNISRTETDSISFGFPAGPGYASFAGIFKSDSVISGTFSQNGRQFSFELHRYDKKEEEQAKAEQQKDLPYHHKDLIIKNDSIDIGGTLTWPKNNKPEQLVIMMSGSGAQDRDETLRPLSDFKPFAVLADSLTTSNIATFRYDDRGVGQSTGSFGNTTLQMLASDVEAIIKYLTKRPKHNFKKIILLGHSQGGIVGGRVAAKNKKVDKLILMASPSLTLDKILQYQLKQNFIQNGFEEAKVEPALSAFQKALEAIHNENNVKAAKKHYEKKIGEMFRSLPNQNKPQIANFDSAASAQGKGLLQAFTNPQMQSLLFYDPTNDLKKLDIPVLALFGGKDVQVLAGKNKPPIKAALESAGVPYRIEVFEQANHLFQKADTGLPQEYGTLPNQFLDKFTSTIIEWINKSGGEAANHKK</sequence>
<evidence type="ECO:0000313" key="2">
    <source>
        <dbReference type="EMBL" id="TYP91704.1"/>
    </source>
</evidence>
<dbReference type="PANTHER" id="PTHR43265">
    <property type="entry name" value="ESTERASE ESTD"/>
    <property type="match status" value="1"/>
</dbReference>
<evidence type="ECO:0000313" key="3">
    <source>
        <dbReference type="Proteomes" id="UP000324595"/>
    </source>
</evidence>
<keyword evidence="3" id="KW-1185">Reference proteome</keyword>
<dbReference type="OrthoDB" id="9809549at2"/>